<feature type="binding site" evidence="5">
    <location>
        <begin position="245"/>
        <end position="247"/>
    </location>
    <ligand>
        <name>Mo-molybdopterin</name>
        <dbReference type="ChEBI" id="CHEBI:71302"/>
    </ligand>
</feature>
<dbReference type="PANTHER" id="PTHR43032:SF3">
    <property type="entry name" value="PROTEIN-METHIONINE-SULFOXIDE REDUCTASE CATALYTIC SUBUNIT MSRP"/>
    <property type="match status" value="1"/>
</dbReference>
<dbReference type="InterPro" id="IPR022867">
    <property type="entry name" value="MsrP"/>
</dbReference>
<gene>
    <name evidence="5 7" type="primary">msrP</name>
    <name evidence="7" type="ORF">B6N23_01655</name>
</gene>
<evidence type="ECO:0000313" key="7">
    <source>
        <dbReference type="EMBL" id="WLI73672.1"/>
    </source>
</evidence>
<dbReference type="GO" id="GO:0016491">
    <property type="term" value="F:oxidoreductase activity"/>
    <property type="evidence" value="ECO:0007669"/>
    <property type="project" value="UniProtKB-KW"/>
</dbReference>
<dbReference type="InterPro" id="IPR006311">
    <property type="entry name" value="TAT_signal"/>
</dbReference>
<dbReference type="PROSITE" id="PS51318">
    <property type="entry name" value="TAT"/>
    <property type="match status" value="1"/>
</dbReference>
<keyword evidence="3 5" id="KW-0732">Signal</keyword>
<name>A0ABY9H5C2_9GAMM</name>
<feature type="binding site" evidence="5">
    <location>
        <position position="88"/>
    </location>
    <ligand>
        <name>Mo-molybdopterin</name>
        <dbReference type="ChEBI" id="CHEBI:71302"/>
    </ligand>
</feature>
<comment type="similarity">
    <text evidence="5">Belongs to the MsrP family.</text>
</comment>
<reference evidence="7 8" key="1">
    <citation type="submission" date="2023-08" db="EMBL/GenBank/DDBJ databases">
        <title>Transcriptome Analysis of Halomonas alkalicola CICC 11012s to Identify the Genes Involved in Alkaline Tolerances.</title>
        <authorList>
            <person name="Zhai L."/>
        </authorList>
    </citation>
    <scope>NUCLEOTIDE SEQUENCE [LARGE SCALE GENOMIC DNA]</scope>
    <source>
        <strain evidence="7 8">CICC 11012s</strain>
    </source>
</reference>
<proteinExistence type="inferred from homology"/>
<feature type="domain" description="Oxidoreductase molybdopterin-binding" evidence="6">
    <location>
        <begin position="109"/>
        <end position="263"/>
    </location>
</feature>
<sequence length="325" mass="37334">MTRYRYPAIPESEVTPRELFERRRRFLKGTLRGGAALGAAALAPGLLFSPAAHAWREGLEARLEGELPSQALAGDESLTEFRDATTYNNFYEFGTRKSDPEVYAHRLVTDPWSVTIEGEVEKPGTFALEDILADQKLEERIYRLRCVEAWSMVIPWIGFPLAELLKRHAPTSRAKYVVFESILDPDNLRGQRRSIIEWPYREALRIDEAMHPLTLMAVGMYGEVMPNQNGAPIRLVVPWKYGFKSIKSVVKIRLVEEQPTTSWIDQNPEEYGFYANVNPEVDHPRWSQARERRIGESGRRETLMFNGYADEVAELYAGMDLNKYF</sequence>
<feature type="binding site" evidence="5">
    <location>
        <begin position="91"/>
        <end position="92"/>
    </location>
    <ligand>
        <name>Mo-molybdopterin</name>
        <dbReference type="ChEBI" id="CHEBI:71302"/>
    </ligand>
</feature>
<evidence type="ECO:0000256" key="1">
    <source>
        <dbReference type="ARBA" id="ARBA00022505"/>
    </source>
</evidence>
<evidence type="ECO:0000259" key="6">
    <source>
        <dbReference type="Pfam" id="PF00174"/>
    </source>
</evidence>
<dbReference type="InterPro" id="IPR036374">
    <property type="entry name" value="OxRdtase_Mopterin-bd_sf"/>
</dbReference>
<dbReference type="RefSeq" id="WP_169958449.1">
    <property type="nucleotide sequence ID" value="NZ_CP131913.1"/>
</dbReference>
<dbReference type="PANTHER" id="PTHR43032">
    <property type="entry name" value="PROTEIN-METHIONINE-SULFOXIDE REDUCTASE"/>
    <property type="match status" value="1"/>
</dbReference>
<feature type="binding site" evidence="5">
    <location>
        <position position="229"/>
    </location>
    <ligand>
        <name>Mo-molybdopterin</name>
        <dbReference type="ChEBI" id="CHEBI:71302"/>
    </ligand>
</feature>
<evidence type="ECO:0000256" key="5">
    <source>
        <dbReference type="HAMAP-Rule" id="MF_01206"/>
    </source>
</evidence>
<keyword evidence="4 5" id="KW-0560">Oxidoreductase</keyword>
<feature type="binding site" evidence="5">
    <location>
        <position position="181"/>
    </location>
    <ligand>
        <name>Mo-molybdopterin</name>
        <dbReference type="ChEBI" id="CHEBI:71302"/>
    </ligand>
</feature>
<feature type="binding site" evidence="5">
    <location>
        <position position="146"/>
    </location>
    <ligand>
        <name>Mo-molybdopterin</name>
        <dbReference type="ChEBI" id="CHEBI:71302"/>
    </ligand>
    <ligandPart>
        <name>Mo</name>
        <dbReference type="ChEBI" id="CHEBI:28685"/>
    </ligandPart>
</feature>
<keyword evidence="1 5" id="KW-0500">Molybdenum</keyword>
<evidence type="ECO:0000256" key="4">
    <source>
        <dbReference type="ARBA" id="ARBA00023002"/>
    </source>
</evidence>
<comment type="function">
    <text evidence="5">Part of the MsrPQ system that repairs oxidized periplasmic proteins containing methionine sulfoxide residues (Met-O), using respiratory chain electrons. Thus protects these proteins from oxidative-stress damage caused by reactive species of oxygen and chlorine generated by the host defense mechanisms. MsrPQ is essential for the maintenance of envelope integrity under bleach stress, rescuing a wide series of structurally unrelated periplasmic proteins from methionine oxidation. The catalytic subunit MsrP is non-stereospecific, being able to reduce both (R-) and (S-) diastereoisomers of methionine sulfoxide.</text>
</comment>
<evidence type="ECO:0000256" key="2">
    <source>
        <dbReference type="ARBA" id="ARBA00022723"/>
    </source>
</evidence>
<keyword evidence="8" id="KW-1185">Reference proteome</keyword>
<comment type="catalytic activity">
    <reaction evidence="5">
        <text>L-methionyl-[protein] + a quinone + H2O = L-methionyl-(S)-S-oxide-[protein] + a quinol</text>
        <dbReference type="Rhea" id="RHEA:51292"/>
        <dbReference type="Rhea" id="RHEA-COMP:12313"/>
        <dbReference type="Rhea" id="RHEA-COMP:12315"/>
        <dbReference type="ChEBI" id="CHEBI:15377"/>
        <dbReference type="ChEBI" id="CHEBI:16044"/>
        <dbReference type="ChEBI" id="CHEBI:24646"/>
        <dbReference type="ChEBI" id="CHEBI:44120"/>
        <dbReference type="ChEBI" id="CHEBI:132124"/>
    </reaction>
</comment>
<dbReference type="InterPro" id="IPR000572">
    <property type="entry name" value="OxRdtase_Mopterin-bd_dom"/>
</dbReference>
<dbReference type="Gene3D" id="3.90.420.10">
    <property type="entry name" value="Oxidoreductase, molybdopterin-binding domain"/>
    <property type="match status" value="1"/>
</dbReference>
<accession>A0ABY9H5C2</accession>
<protein>
    <recommendedName>
        <fullName evidence="5">Protein-methionine-sulfoxide reductase catalytic subunit MsrP</fullName>
        <ecNumber evidence="5">1.8.5.-</ecNumber>
    </recommendedName>
</protein>
<comment type="catalytic activity">
    <reaction evidence="5">
        <text>L-methionyl-[protein] + a quinone + H2O = L-methionyl-(R)-S-oxide-[protein] + a quinol</text>
        <dbReference type="Rhea" id="RHEA:51296"/>
        <dbReference type="Rhea" id="RHEA-COMP:12313"/>
        <dbReference type="Rhea" id="RHEA-COMP:12314"/>
        <dbReference type="ChEBI" id="CHEBI:15377"/>
        <dbReference type="ChEBI" id="CHEBI:16044"/>
        <dbReference type="ChEBI" id="CHEBI:24646"/>
        <dbReference type="ChEBI" id="CHEBI:45764"/>
        <dbReference type="ChEBI" id="CHEBI:132124"/>
    </reaction>
</comment>
<dbReference type="NCBIfam" id="NF003767">
    <property type="entry name" value="PRK05363.1"/>
    <property type="match status" value="1"/>
</dbReference>
<dbReference type="Pfam" id="PF00174">
    <property type="entry name" value="Oxidored_molyb"/>
    <property type="match status" value="1"/>
</dbReference>
<organism evidence="7 8">
    <name type="scientific">Halomonas alkalicola</name>
    <dbReference type="NCBI Taxonomy" id="1930622"/>
    <lineage>
        <taxon>Bacteria</taxon>
        <taxon>Pseudomonadati</taxon>
        <taxon>Pseudomonadota</taxon>
        <taxon>Gammaproteobacteria</taxon>
        <taxon>Oceanospirillales</taxon>
        <taxon>Halomonadaceae</taxon>
        <taxon>Halomonas</taxon>
    </lineage>
</organism>
<evidence type="ECO:0000313" key="8">
    <source>
        <dbReference type="Proteomes" id="UP001235344"/>
    </source>
</evidence>
<comment type="PTM">
    <text evidence="5">Predicted to be exported by the Tat system. The position of the signal peptide cleavage has not been experimentally proven.</text>
</comment>
<dbReference type="EC" id="1.8.5.-" evidence="5"/>
<dbReference type="HAMAP" id="MF_01206">
    <property type="entry name" value="MsrP"/>
    <property type="match status" value="1"/>
</dbReference>
<keyword evidence="2 5" id="KW-0479">Metal-binding</keyword>
<comment type="cofactor">
    <cofactor evidence="5">
        <name>Mo-molybdopterin</name>
        <dbReference type="ChEBI" id="CHEBI:71302"/>
    </cofactor>
    <text evidence="5">Binds 1 Mo-molybdopterin (Mo-MPT) cofactor per subunit.</text>
</comment>
<dbReference type="SUPFAM" id="SSF56524">
    <property type="entry name" value="Oxidoreductase molybdopterin-binding domain"/>
    <property type="match status" value="1"/>
</dbReference>
<comment type="subunit">
    <text evidence="5">Heterodimer of a catalytic subunit (MsrP) and a heme-binding subunit (MsrQ).</text>
</comment>
<dbReference type="Proteomes" id="UP001235344">
    <property type="component" value="Chromosome"/>
</dbReference>
<feature type="binding site" evidence="5">
    <location>
        <position position="234"/>
    </location>
    <ligand>
        <name>Mo-molybdopterin</name>
        <dbReference type="ChEBI" id="CHEBI:71302"/>
    </ligand>
</feature>
<evidence type="ECO:0000256" key="3">
    <source>
        <dbReference type="ARBA" id="ARBA00022729"/>
    </source>
</evidence>
<dbReference type="EMBL" id="CP131913">
    <property type="protein sequence ID" value="WLI73672.1"/>
    <property type="molecule type" value="Genomic_DNA"/>
</dbReference>